<dbReference type="EnsemblMetazoa" id="XM_003388578.2">
    <property type="protein sequence ID" value="XP_003388626.1"/>
    <property type="gene ID" value="LOC100635114"/>
</dbReference>
<dbReference type="InterPro" id="IPR036259">
    <property type="entry name" value="MFS_trans_sf"/>
</dbReference>
<accession>A0AAN0IH86</accession>
<organism evidence="9 10">
    <name type="scientific">Amphimedon queenslandica</name>
    <name type="common">Sponge</name>
    <dbReference type="NCBI Taxonomy" id="400682"/>
    <lineage>
        <taxon>Eukaryota</taxon>
        <taxon>Metazoa</taxon>
        <taxon>Porifera</taxon>
        <taxon>Demospongiae</taxon>
        <taxon>Heteroscleromorpha</taxon>
        <taxon>Haplosclerida</taxon>
        <taxon>Niphatidae</taxon>
        <taxon>Amphimedon</taxon>
    </lineage>
</organism>
<feature type="compositionally biased region" description="Low complexity" evidence="7">
    <location>
        <begin position="8"/>
        <end position="19"/>
    </location>
</feature>
<feature type="transmembrane region" description="Helical" evidence="8">
    <location>
        <begin position="481"/>
        <end position="500"/>
    </location>
</feature>
<evidence type="ECO:0000256" key="2">
    <source>
        <dbReference type="ARBA" id="ARBA00005982"/>
    </source>
</evidence>
<name>A0AAN0IH86_AMPQE</name>
<reference evidence="9" key="2">
    <citation type="submission" date="2024-06" db="UniProtKB">
        <authorList>
            <consortium name="EnsemblMetazoa"/>
        </authorList>
    </citation>
    <scope>IDENTIFICATION</scope>
</reference>
<dbReference type="InterPro" id="IPR000109">
    <property type="entry name" value="POT_fam"/>
</dbReference>
<feature type="transmembrane region" description="Helical" evidence="8">
    <location>
        <begin position="338"/>
        <end position="356"/>
    </location>
</feature>
<dbReference type="Proteomes" id="UP000007879">
    <property type="component" value="Unassembled WGS sequence"/>
</dbReference>
<comment type="similarity">
    <text evidence="2">Belongs to the major facilitator superfamily. Proton-dependent oligopeptide transporter (POT/PTR) (TC 2.A.17) family.</text>
</comment>
<protein>
    <submittedName>
        <fullName evidence="9">Uncharacterized protein</fullName>
    </submittedName>
</protein>
<reference evidence="10" key="1">
    <citation type="journal article" date="2010" name="Nature">
        <title>The Amphimedon queenslandica genome and the evolution of animal complexity.</title>
        <authorList>
            <person name="Srivastava M."/>
            <person name="Simakov O."/>
            <person name="Chapman J."/>
            <person name="Fahey B."/>
            <person name="Gauthier M.E."/>
            <person name="Mitros T."/>
            <person name="Richards G.S."/>
            <person name="Conaco C."/>
            <person name="Dacre M."/>
            <person name="Hellsten U."/>
            <person name="Larroux C."/>
            <person name="Putnam N.H."/>
            <person name="Stanke M."/>
            <person name="Adamska M."/>
            <person name="Darling A."/>
            <person name="Degnan S.M."/>
            <person name="Oakley T.H."/>
            <person name="Plachetzki D.C."/>
            <person name="Zhai Y."/>
            <person name="Adamski M."/>
            <person name="Calcino A."/>
            <person name="Cummins S.F."/>
            <person name="Goodstein D.M."/>
            <person name="Harris C."/>
            <person name="Jackson D.J."/>
            <person name="Leys S.P."/>
            <person name="Shu S."/>
            <person name="Woodcroft B.J."/>
            <person name="Vervoort M."/>
            <person name="Kosik K.S."/>
            <person name="Manning G."/>
            <person name="Degnan B.M."/>
            <person name="Rokhsar D.S."/>
        </authorList>
    </citation>
    <scope>NUCLEOTIDE SEQUENCE [LARGE SCALE GENOMIC DNA]</scope>
</reference>
<keyword evidence="4" id="KW-0571">Peptide transport</keyword>
<feature type="transmembrane region" description="Helical" evidence="8">
    <location>
        <begin position="165"/>
        <end position="187"/>
    </location>
</feature>
<dbReference type="KEGG" id="aqu:100635114"/>
<feature type="transmembrane region" description="Helical" evidence="8">
    <location>
        <begin position="68"/>
        <end position="89"/>
    </location>
</feature>
<feature type="region of interest" description="Disordered" evidence="7">
    <location>
        <begin position="1"/>
        <end position="25"/>
    </location>
</feature>
<dbReference type="GeneID" id="100635114"/>
<feature type="transmembrane region" description="Helical" evidence="8">
    <location>
        <begin position="368"/>
        <end position="389"/>
    </location>
</feature>
<feature type="transmembrane region" description="Helical" evidence="8">
    <location>
        <begin position="96"/>
        <end position="116"/>
    </location>
</feature>
<dbReference type="SUPFAM" id="SSF103473">
    <property type="entry name" value="MFS general substrate transporter"/>
    <property type="match status" value="1"/>
</dbReference>
<feature type="transmembrane region" description="Helical" evidence="8">
    <location>
        <begin position="199"/>
        <end position="219"/>
    </location>
</feature>
<evidence type="ECO:0000313" key="9">
    <source>
        <dbReference type="EnsemblMetazoa" id="XP_003388626.1"/>
    </source>
</evidence>
<keyword evidence="3 8" id="KW-0812">Transmembrane</keyword>
<keyword evidence="4" id="KW-0653">Protein transport</keyword>
<dbReference type="AlphaFoldDB" id="A0AAN0IH86"/>
<evidence type="ECO:0000256" key="4">
    <source>
        <dbReference type="ARBA" id="ARBA00022856"/>
    </source>
</evidence>
<evidence type="ECO:0000256" key="7">
    <source>
        <dbReference type="SAM" id="MobiDB-lite"/>
    </source>
</evidence>
<evidence type="ECO:0000256" key="5">
    <source>
        <dbReference type="ARBA" id="ARBA00022989"/>
    </source>
</evidence>
<dbReference type="GO" id="GO:0016020">
    <property type="term" value="C:membrane"/>
    <property type="evidence" value="ECO:0007669"/>
    <property type="project" value="UniProtKB-SubCell"/>
</dbReference>
<proteinExistence type="inferred from homology"/>
<feature type="transmembrane region" description="Helical" evidence="8">
    <location>
        <begin position="425"/>
        <end position="443"/>
    </location>
</feature>
<dbReference type="Pfam" id="PF00854">
    <property type="entry name" value="PTR2"/>
    <property type="match status" value="1"/>
</dbReference>
<keyword evidence="6 8" id="KW-0472">Membrane</keyword>
<keyword evidence="5 8" id="KW-1133">Transmembrane helix</keyword>
<keyword evidence="4" id="KW-0813">Transport</keyword>
<feature type="transmembrane region" description="Helical" evidence="8">
    <location>
        <begin position="42"/>
        <end position="62"/>
    </location>
</feature>
<evidence type="ECO:0000256" key="3">
    <source>
        <dbReference type="ARBA" id="ARBA00022692"/>
    </source>
</evidence>
<evidence type="ECO:0000256" key="8">
    <source>
        <dbReference type="SAM" id="Phobius"/>
    </source>
</evidence>
<evidence type="ECO:0000256" key="1">
    <source>
        <dbReference type="ARBA" id="ARBA00004141"/>
    </source>
</evidence>
<dbReference type="GO" id="GO:0022857">
    <property type="term" value="F:transmembrane transporter activity"/>
    <property type="evidence" value="ECO:0007669"/>
    <property type="project" value="InterPro"/>
</dbReference>
<sequence length="554" mass="63894">MASKQVKTDSTLSLSPSSPQNSKCPPTCSMPKIYGIVESKKATLVLIWSAIIHFFYILYLVNPSDEKYTIAGALFGFLLILYPLSGWIADAFLTRFWTMFIGQLLVIVGSFVTTLLRFYTSASVQLIGLMISASGQALFEVNAIQFGLDQLQTHSTDNYRYYVYWYYWTMELGHFLYGTFVCIGRGYADNEATHDITGAIFSSIQISLLILMTIQMLCWRRKFYNHQTGSHPFKLIIQVLNYSRKHRRSAHPISAFQYTDNEVPSCLDRSKYKYGGPFTTEQVEDVKVFFYILLLLVPLSAIYFVDELHTLAYQFISDEELKDRLPYGKCLLVEVPSWIRSALAFFLIPVYIFLISRVTNRFAYHTSLLWRLGIALCLTFAGVLTLFGLQLDITLHKMSNITEFVSETCNSTNIINYNWLLVPEVLNGLSYVIIFSSTLEFVCAQSPYSTKGFLIGIWFSFQGIDSVILALQRFFELDCYFGYYIAKGILMMGLMILFLFSARVYRYRRRQDKDTRTIIEEYYNTKGLEDSEDNDYNNSNNSVNRYLDYTALNY</sequence>
<feature type="transmembrane region" description="Helical" evidence="8">
    <location>
        <begin position="122"/>
        <end position="144"/>
    </location>
</feature>
<dbReference type="PANTHER" id="PTHR11654">
    <property type="entry name" value="OLIGOPEPTIDE TRANSPORTER-RELATED"/>
    <property type="match status" value="1"/>
</dbReference>
<dbReference type="RefSeq" id="XP_003388626.1">
    <property type="nucleotide sequence ID" value="XM_003388578.2"/>
</dbReference>
<feature type="transmembrane region" description="Helical" evidence="8">
    <location>
        <begin position="288"/>
        <end position="305"/>
    </location>
</feature>
<keyword evidence="10" id="KW-1185">Reference proteome</keyword>
<dbReference type="GO" id="GO:0015833">
    <property type="term" value="P:peptide transport"/>
    <property type="evidence" value="ECO:0007669"/>
    <property type="project" value="UniProtKB-KW"/>
</dbReference>
<dbReference type="Gene3D" id="1.20.1250.20">
    <property type="entry name" value="MFS general substrate transporter like domains"/>
    <property type="match status" value="1"/>
</dbReference>
<evidence type="ECO:0000256" key="6">
    <source>
        <dbReference type="ARBA" id="ARBA00023136"/>
    </source>
</evidence>
<evidence type="ECO:0000313" key="10">
    <source>
        <dbReference type="Proteomes" id="UP000007879"/>
    </source>
</evidence>
<feature type="transmembrane region" description="Helical" evidence="8">
    <location>
        <begin position="455"/>
        <end position="475"/>
    </location>
</feature>
<comment type="subcellular location">
    <subcellularLocation>
        <location evidence="1">Membrane</location>
        <topology evidence="1">Multi-pass membrane protein</topology>
    </subcellularLocation>
</comment>